<feature type="domain" description="HTH cro/C1-type" evidence="2">
    <location>
        <begin position="142"/>
        <end position="196"/>
    </location>
</feature>
<dbReference type="KEGG" id="mdi:METDI1173"/>
<reference evidence="4" key="1">
    <citation type="journal article" date="2009" name="PLoS ONE">
        <title>Methylobacterium genome sequences: a reference blueprint to investigate microbial metabolism of C1 compounds from natural and industrial sources.</title>
        <authorList>
            <person name="Vuilleumier S."/>
            <person name="Chistoserdova L."/>
            <person name="Lee M.-C."/>
            <person name="Bringel F."/>
            <person name="Lajus A."/>
            <person name="Zhou Y."/>
            <person name="Gourion B."/>
            <person name="Barbe V."/>
            <person name="Chang J."/>
            <person name="Cruveiller S."/>
            <person name="Dossat C."/>
            <person name="Gillett W."/>
            <person name="Gruffaz C."/>
            <person name="Haugen E."/>
            <person name="Hourcade E."/>
            <person name="Levy R."/>
            <person name="Mangenot S."/>
            <person name="Muller E."/>
            <person name="Nadalig T."/>
            <person name="Pagni M."/>
            <person name="Penny C."/>
            <person name="Peyraud R."/>
            <person name="Robinson D.G."/>
            <person name="Roche D."/>
            <person name="Rouy Z."/>
            <person name="Saenampechek C."/>
            <person name="Salvignol G."/>
            <person name="Vallenet D."/>
            <person name="Wu Z."/>
            <person name="Marx C.J."/>
            <person name="Vorholt J.A."/>
            <person name="Olson M.V."/>
            <person name="Kaul R."/>
            <person name="Weissenbach J."/>
            <person name="Medigue C."/>
            <person name="Lidstrom M.E."/>
        </authorList>
    </citation>
    <scope>NUCLEOTIDE SEQUENCE [LARGE SCALE GENOMIC DNA]</scope>
    <source>
        <strain evidence="4">DSM 6343 / CIP 106787 / DM4</strain>
    </source>
</reference>
<dbReference type="GO" id="GO:0003677">
    <property type="term" value="F:DNA binding"/>
    <property type="evidence" value="ECO:0007669"/>
    <property type="project" value="InterPro"/>
</dbReference>
<dbReference type="AlphaFoldDB" id="C7CE84"/>
<organism evidence="3 4">
    <name type="scientific">Methylorubrum extorquens (strain DSM 6343 / CIP 106787 / DM4)</name>
    <name type="common">Methylobacterium extorquens</name>
    <dbReference type="NCBI Taxonomy" id="661410"/>
    <lineage>
        <taxon>Bacteria</taxon>
        <taxon>Pseudomonadati</taxon>
        <taxon>Pseudomonadota</taxon>
        <taxon>Alphaproteobacteria</taxon>
        <taxon>Hyphomicrobiales</taxon>
        <taxon>Methylobacteriaceae</taxon>
        <taxon>Methylorubrum</taxon>
    </lineage>
</organism>
<dbReference type="SUPFAM" id="SSF47413">
    <property type="entry name" value="lambda repressor-like DNA-binding domains"/>
    <property type="match status" value="1"/>
</dbReference>
<accession>C7CE84</accession>
<evidence type="ECO:0000313" key="4">
    <source>
        <dbReference type="Proteomes" id="UP000008070"/>
    </source>
</evidence>
<feature type="compositionally biased region" description="Polar residues" evidence="1">
    <location>
        <begin position="94"/>
        <end position="116"/>
    </location>
</feature>
<name>C7CE84_METED</name>
<dbReference type="InterPro" id="IPR010982">
    <property type="entry name" value="Lambda_DNA-bd_dom_sf"/>
</dbReference>
<dbReference type="HOGENOM" id="CLU_1155358_0_0_5"/>
<evidence type="ECO:0000259" key="2">
    <source>
        <dbReference type="PROSITE" id="PS50943"/>
    </source>
</evidence>
<sequence>MSLEVKVNPRYDLAEEAVPHDLHPRASTDRFLSPCRDNARPAAVIPYRVSSEAPFLLERLAKAPNWTTAAPRSRAAKIMPAPIEGMKYGSASASARNDVGSSRSTMHTRTSATQSHDYGEGKPDVIQIRRRTAASDGVAPQIRGARAVLGWTQPQLAERVGLAVRSIVNLEAGACIPRKATWKKFLTTFATEGITIRHCGCGWKLVVSHARSEHPAYGAEQVSVADACSGDCLDGRCAEF</sequence>
<feature type="region of interest" description="Disordered" evidence="1">
    <location>
        <begin position="94"/>
        <end position="120"/>
    </location>
</feature>
<dbReference type="Proteomes" id="UP000008070">
    <property type="component" value="Chromosome"/>
</dbReference>
<dbReference type="Gene3D" id="1.10.260.40">
    <property type="entry name" value="lambda repressor-like DNA-binding domains"/>
    <property type="match status" value="1"/>
</dbReference>
<gene>
    <name evidence="3" type="ORF">METD_I1173</name>
</gene>
<proteinExistence type="predicted"/>
<dbReference type="PROSITE" id="PS50943">
    <property type="entry name" value="HTH_CROC1"/>
    <property type="match status" value="1"/>
</dbReference>
<dbReference type="InterPro" id="IPR001387">
    <property type="entry name" value="Cro/C1-type_HTH"/>
</dbReference>
<evidence type="ECO:0000256" key="1">
    <source>
        <dbReference type="SAM" id="MobiDB-lite"/>
    </source>
</evidence>
<protein>
    <recommendedName>
        <fullName evidence="2">HTH cro/C1-type domain-containing protein</fullName>
    </recommendedName>
</protein>
<dbReference type="CDD" id="cd00093">
    <property type="entry name" value="HTH_XRE"/>
    <property type="match status" value="1"/>
</dbReference>
<dbReference type="EMBL" id="FP103042">
    <property type="protein sequence ID" value="CAX22788.1"/>
    <property type="molecule type" value="Genomic_DNA"/>
</dbReference>
<evidence type="ECO:0000313" key="3">
    <source>
        <dbReference type="EMBL" id="CAX22788.1"/>
    </source>
</evidence>